<accession>C1NA87</accession>
<protein>
    <submittedName>
        <fullName evidence="4">Predicted protein</fullName>
    </submittedName>
</protein>
<dbReference type="PROSITE" id="PS50294">
    <property type="entry name" value="WD_REPEATS_REGION"/>
    <property type="match status" value="1"/>
</dbReference>
<name>C1NA87_MICPC</name>
<proteinExistence type="predicted"/>
<dbReference type="EMBL" id="GG663752">
    <property type="protein sequence ID" value="EEH51084.1"/>
    <property type="molecule type" value="Genomic_DNA"/>
</dbReference>
<dbReference type="Gene3D" id="2.130.10.10">
    <property type="entry name" value="YVTN repeat-like/Quinoprotein amine dehydrogenase"/>
    <property type="match status" value="1"/>
</dbReference>
<reference evidence="4 5" key="1">
    <citation type="journal article" date="2009" name="Science">
        <title>Green evolution and dynamic adaptations revealed by genomes of the marine picoeukaryotes Micromonas.</title>
        <authorList>
            <person name="Worden A.Z."/>
            <person name="Lee J.H."/>
            <person name="Mock T."/>
            <person name="Rouze P."/>
            <person name="Simmons M.P."/>
            <person name="Aerts A.L."/>
            <person name="Allen A.E."/>
            <person name="Cuvelier M.L."/>
            <person name="Derelle E."/>
            <person name="Everett M.V."/>
            <person name="Foulon E."/>
            <person name="Grimwood J."/>
            <person name="Gundlach H."/>
            <person name="Henrissat B."/>
            <person name="Napoli C."/>
            <person name="McDonald S.M."/>
            <person name="Parker M.S."/>
            <person name="Rombauts S."/>
            <person name="Salamov A."/>
            <person name="Von Dassow P."/>
            <person name="Badger J.H."/>
            <person name="Coutinho P.M."/>
            <person name="Demir E."/>
            <person name="Dubchak I."/>
            <person name="Gentemann C."/>
            <person name="Eikrem W."/>
            <person name="Gready J.E."/>
            <person name="John U."/>
            <person name="Lanier W."/>
            <person name="Lindquist E.A."/>
            <person name="Lucas S."/>
            <person name="Mayer K.F."/>
            <person name="Moreau H."/>
            <person name="Not F."/>
            <person name="Otillar R."/>
            <person name="Panaud O."/>
            <person name="Pangilinan J."/>
            <person name="Paulsen I."/>
            <person name="Piegu B."/>
            <person name="Poliakov A."/>
            <person name="Robbens S."/>
            <person name="Schmutz J."/>
            <person name="Toulza E."/>
            <person name="Wyss T."/>
            <person name="Zelensky A."/>
            <person name="Zhou K."/>
            <person name="Armbrust E.V."/>
            <person name="Bhattacharya D."/>
            <person name="Goodenough U.W."/>
            <person name="Van de Peer Y."/>
            <person name="Grigoriev I.V."/>
        </authorList>
    </citation>
    <scope>NUCLEOTIDE SEQUENCE [LARGE SCALE GENOMIC DNA]</scope>
    <source>
        <strain evidence="4 5">CCMP1545</strain>
    </source>
</reference>
<dbReference type="Proteomes" id="UP000001876">
    <property type="component" value="Unassembled WGS sequence"/>
</dbReference>
<evidence type="ECO:0000313" key="5">
    <source>
        <dbReference type="Proteomes" id="UP000001876"/>
    </source>
</evidence>
<dbReference type="AlphaFoldDB" id="C1NA87"/>
<keyword evidence="1 3" id="KW-0853">WD repeat</keyword>
<organism evidence="5">
    <name type="scientific">Micromonas pusilla (strain CCMP1545)</name>
    <name type="common">Picoplanktonic green alga</name>
    <dbReference type="NCBI Taxonomy" id="564608"/>
    <lineage>
        <taxon>Eukaryota</taxon>
        <taxon>Viridiplantae</taxon>
        <taxon>Chlorophyta</taxon>
        <taxon>Mamiellophyceae</taxon>
        <taxon>Mamiellales</taxon>
        <taxon>Mamiellaceae</taxon>
        <taxon>Micromonas</taxon>
    </lineage>
</organism>
<dbReference type="PROSITE" id="PS00678">
    <property type="entry name" value="WD_REPEATS_1"/>
    <property type="match status" value="1"/>
</dbReference>
<dbReference type="GeneID" id="9690191"/>
<evidence type="ECO:0000313" key="4">
    <source>
        <dbReference type="EMBL" id="EEH51084.1"/>
    </source>
</evidence>
<evidence type="ECO:0000256" key="3">
    <source>
        <dbReference type="PROSITE-ProRule" id="PRU00221"/>
    </source>
</evidence>
<feature type="repeat" description="WD" evidence="3">
    <location>
        <begin position="7"/>
        <end position="47"/>
    </location>
</feature>
<dbReference type="InterPro" id="IPR001680">
    <property type="entry name" value="WD40_rpt"/>
</dbReference>
<dbReference type="InterPro" id="IPR036322">
    <property type="entry name" value="WD40_repeat_dom_sf"/>
</dbReference>
<evidence type="ECO:0000256" key="1">
    <source>
        <dbReference type="ARBA" id="ARBA00022574"/>
    </source>
</evidence>
<dbReference type="InterPro" id="IPR015943">
    <property type="entry name" value="WD40/YVTN_repeat-like_dom_sf"/>
</dbReference>
<gene>
    <name evidence="4" type="ORF">MICPUCDRAFT_54802</name>
</gene>
<keyword evidence="2" id="KW-0677">Repeat</keyword>
<sequence length="81" mass="8740">MKLTPPHPGHTLGVVSLAVASNGLVASSALDSFVRVWDLKTHETRCVIECPAAENWAVAFEARSCLHWFPYDPVGVVNAVP</sequence>
<dbReference type="STRING" id="564608.C1NA87"/>
<dbReference type="PROSITE" id="PS50082">
    <property type="entry name" value="WD_REPEATS_2"/>
    <property type="match status" value="1"/>
</dbReference>
<dbReference type="KEGG" id="mpp:MICPUCDRAFT_54802"/>
<keyword evidence="5" id="KW-1185">Reference proteome</keyword>
<dbReference type="SUPFAM" id="SSF50978">
    <property type="entry name" value="WD40 repeat-like"/>
    <property type="match status" value="1"/>
</dbReference>
<dbReference type="InterPro" id="IPR019775">
    <property type="entry name" value="WD40_repeat_CS"/>
</dbReference>
<dbReference type="RefSeq" id="XP_003064750.1">
    <property type="nucleotide sequence ID" value="XM_003064704.1"/>
</dbReference>
<evidence type="ECO:0000256" key="2">
    <source>
        <dbReference type="ARBA" id="ARBA00022737"/>
    </source>
</evidence>
<dbReference type="OrthoDB" id="497743at2759"/>